<evidence type="ECO:0000313" key="2">
    <source>
        <dbReference type="EMBL" id="SCX92571.1"/>
    </source>
</evidence>
<accession>A0A1G5BQZ8</accession>
<dbReference type="SUPFAM" id="SSF48452">
    <property type="entry name" value="TPR-like"/>
    <property type="match status" value="1"/>
</dbReference>
<feature type="signal peptide" evidence="1">
    <location>
        <begin position="1"/>
        <end position="19"/>
    </location>
</feature>
<gene>
    <name evidence="2" type="ORF">SAMN02927903_00451</name>
</gene>
<evidence type="ECO:0000313" key="3">
    <source>
        <dbReference type="Proteomes" id="UP000199354"/>
    </source>
</evidence>
<evidence type="ECO:0000256" key="1">
    <source>
        <dbReference type="SAM" id="SignalP"/>
    </source>
</evidence>
<feature type="chain" id="PRO_5011774882" evidence="1">
    <location>
        <begin position="20"/>
        <end position="399"/>
    </location>
</feature>
<keyword evidence="3" id="KW-1185">Reference proteome</keyword>
<protein>
    <submittedName>
        <fullName evidence="2">Uncharacterized protein</fullName>
    </submittedName>
</protein>
<organism evidence="2 3">
    <name type="scientific">Flavobacterium caeni</name>
    <dbReference type="NCBI Taxonomy" id="490189"/>
    <lineage>
        <taxon>Bacteria</taxon>
        <taxon>Pseudomonadati</taxon>
        <taxon>Bacteroidota</taxon>
        <taxon>Flavobacteriia</taxon>
        <taxon>Flavobacteriales</taxon>
        <taxon>Flavobacteriaceae</taxon>
        <taxon>Flavobacterium</taxon>
    </lineage>
</organism>
<dbReference type="Proteomes" id="UP000199354">
    <property type="component" value="Unassembled WGS sequence"/>
</dbReference>
<proteinExistence type="predicted"/>
<dbReference type="STRING" id="490189.SAMN02927903_00451"/>
<dbReference type="InterPro" id="IPR011990">
    <property type="entry name" value="TPR-like_helical_dom_sf"/>
</dbReference>
<dbReference type="EMBL" id="FMVF01000002">
    <property type="protein sequence ID" value="SCX92571.1"/>
    <property type="molecule type" value="Genomic_DNA"/>
</dbReference>
<name>A0A1G5BQZ8_9FLAO</name>
<dbReference type="Gene3D" id="1.25.40.10">
    <property type="entry name" value="Tetratricopeptide repeat domain"/>
    <property type="match status" value="1"/>
</dbReference>
<keyword evidence="1" id="KW-0732">Signal</keyword>
<reference evidence="2 3" key="1">
    <citation type="submission" date="2016-10" db="EMBL/GenBank/DDBJ databases">
        <authorList>
            <person name="de Groot N.N."/>
        </authorList>
    </citation>
    <scope>NUCLEOTIDE SEQUENCE [LARGE SCALE GENOMIC DNA]</scope>
    <source>
        <strain evidence="2 3">CGMCC 1.7031</strain>
    </source>
</reference>
<dbReference type="AlphaFoldDB" id="A0A1G5BQZ8"/>
<dbReference type="OrthoDB" id="1451408at2"/>
<dbReference type="RefSeq" id="WP_091140672.1">
    <property type="nucleotide sequence ID" value="NZ_FMVF01000002.1"/>
</dbReference>
<sequence>MTKQIVTFFALFATVLSFAQQDGYWDKDRATAREIVVPAGNRVVIKTEDFPVGTTQVVYRITILDENQQLANSLASLLKAIPDPTGISQGSAGAVFILSKVSGDDKCRYGIFTTPENAQKYRETGKPERACLYQDTPINKEVKVLSAEKLACLNPSSTNLWFAFESNNWILKQKIVLEVVPWVDRKLSRGWTAENKKTVIGICETTDLAKRLTDPGDYCICVLDKFQKDYKFQEYSKMLAAEKAKAFRDYGKACLNETDASREIYEALREQAAEFIKQGNYADAIAKLQVIVGDHKATAADYNAIGQSYVFTKQYDKAVKFLKDGEKLDATELAIKLNLAHAYLFNGEYSAAKKLHRKYAGQNVSDTQSWKERTRLDFEAFKKAGLSSGDFDNILALFK</sequence>